<feature type="binding site" evidence="7 8">
    <location>
        <position position="133"/>
    </location>
    <ligand>
        <name>substrate</name>
    </ligand>
</feature>
<evidence type="ECO:0000313" key="15">
    <source>
        <dbReference type="Proteomes" id="UP000290037"/>
    </source>
</evidence>
<dbReference type="FunFam" id="2.30.110.10:FF:000020">
    <property type="entry name" value="PNPO isoform 11"/>
    <property type="match status" value="1"/>
</dbReference>
<evidence type="ECO:0000256" key="7">
    <source>
        <dbReference type="HAMAP-Rule" id="MF_01629"/>
    </source>
</evidence>
<evidence type="ECO:0000256" key="3">
    <source>
        <dbReference type="ARBA" id="ARBA00022630"/>
    </source>
</evidence>
<evidence type="ECO:0000313" key="14">
    <source>
        <dbReference type="Proteomes" id="UP000184240"/>
    </source>
</evidence>
<feature type="binding site" evidence="7 9">
    <location>
        <position position="85"/>
    </location>
    <ligand>
        <name>FMN</name>
        <dbReference type="ChEBI" id="CHEBI:58210"/>
    </ligand>
</feature>
<dbReference type="NCBIfam" id="TIGR00558">
    <property type="entry name" value="pdxH"/>
    <property type="match status" value="1"/>
</dbReference>
<evidence type="ECO:0000256" key="6">
    <source>
        <dbReference type="ARBA" id="ARBA00023096"/>
    </source>
</evidence>
<keyword evidence="6 7" id="KW-0664">Pyridoxine biosynthesis</keyword>
<feature type="binding site" evidence="8">
    <location>
        <begin position="9"/>
        <end position="12"/>
    </location>
    <ligand>
        <name>substrate</name>
    </ligand>
</feature>
<keyword evidence="15" id="KW-1185">Reference proteome</keyword>
<feature type="binding site" evidence="7 8">
    <location>
        <begin position="193"/>
        <end position="195"/>
    </location>
    <ligand>
        <name>substrate</name>
    </ligand>
</feature>
<dbReference type="OrthoDB" id="9780392at2"/>
<dbReference type="InterPro" id="IPR019740">
    <property type="entry name" value="Pyridox_Oxase_CS"/>
</dbReference>
<reference evidence="13" key="2">
    <citation type="submission" date="2016-11" db="EMBL/GenBank/DDBJ databases">
        <authorList>
            <person name="Jaros S."/>
            <person name="Januszkiewicz K."/>
            <person name="Wedrychowicz H."/>
        </authorList>
    </citation>
    <scope>NUCLEOTIDE SEQUENCE [LARGE SCALE GENOMIC DNA]</scope>
    <source>
        <strain evidence="13">DSM 19859</strain>
    </source>
</reference>
<name>A0A1M5STA6_9FLAO</name>
<comment type="catalytic activity">
    <reaction evidence="7">
        <text>pyridoxamine 5'-phosphate + O2 + H2O = pyridoxal 5'-phosphate + H2O2 + NH4(+)</text>
        <dbReference type="Rhea" id="RHEA:15817"/>
        <dbReference type="ChEBI" id="CHEBI:15377"/>
        <dbReference type="ChEBI" id="CHEBI:15379"/>
        <dbReference type="ChEBI" id="CHEBI:16240"/>
        <dbReference type="ChEBI" id="CHEBI:28938"/>
        <dbReference type="ChEBI" id="CHEBI:58451"/>
        <dbReference type="ChEBI" id="CHEBI:597326"/>
        <dbReference type="EC" id="1.4.3.5"/>
    </reaction>
</comment>
<dbReference type="NCBIfam" id="NF004231">
    <property type="entry name" value="PRK05679.1"/>
    <property type="match status" value="1"/>
</dbReference>
<gene>
    <name evidence="7" type="primary">pdxH</name>
    <name evidence="12" type="ORF">DSM01_2326</name>
    <name evidence="13" type="ORF">SAMN04487999_0149</name>
</gene>
<comment type="pathway">
    <text evidence="7">Cofactor metabolism; pyridoxal 5'-phosphate salvage; pyridoxal 5'-phosphate from pyridoxamine 5'-phosphate: step 1/1.</text>
</comment>
<feature type="binding site" evidence="7 9">
    <location>
        <position position="107"/>
    </location>
    <ligand>
        <name>FMN</name>
        <dbReference type="ChEBI" id="CHEBI:58210"/>
    </ligand>
</feature>
<feature type="binding site" evidence="7 9">
    <location>
        <position position="197"/>
    </location>
    <ligand>
        <name>FMN</name>
        <dbReference type="ChEBI" id="CHEBI:58210"/>
    </ligand>
</feature>
<dbReference type="GO" id="GO:0008615">
    <property type="term" value="P:pyridoxine biosynthetic process"/>
    <property type="evidence" value="ECO:0007669"/>
    <property type="project" value="UniProtKB-UniRule"/>
</dbReference>
<comment type="caution">
    <text evidence="7">Lacks conserved residue(s) required for the propagation of feature annotation.</text>
</comment>
<dbReference type="Proteomes" id="UP000184240">
    <property type="component" value="Unassembled WGS sequence"/>
</dbReference>
<dbReference type="EMBL" id="QOVN01000004">
    <property type="protein sequence ID" value="RXG28865.1"/>
    <property type="molecule type" value="Genomic_DNA"/>
</dbReference>
<dbReference type="InterPro" id="IPR000659">
    <property type="entry name" value="Pyridox_Oxase"/>
</dbReference>
<evidence type="ECO:0000313" key="13">
    <source>
        <dbReference type="EMBL" id="SHH41720.1"/>
    </source>
</evidence>
<evidence type="ECO:0000313" key="12">
    <source>
        <dbReference type="EMBL" id="RXG28865.1"/>
    </source>
</evidence>
<feature type="binding site" evidence="7 9">
    <location>
        <position position="187"/>
    </location>
    <ligand>
        <name>FMN</name>
        <dbReference type="ChEBI" id="CHEBI:58210"/>
    </ligand>
</feature>
<evidence type="ECO:0000256" key="5">
    <source>
        <dbReference type="ARBA" id="ARBA00023002"/>
    </source>
</evidence>
<dbReference type="EC" id="1.4.3.5" evidence="7"/>
<evidence type="ECO:0000256" key="4">
    <source>
        <dbReference type="ARBA" id="ARBA00022643"/>
    </source>
</evidence>
<comment type="subunit">
    <text evidence="2 7">Homodimer.</text>
</comment>
<dbReference type="GO" id="GO:0004733">
    <property type="term" value="F:pyridoxamine phosphate oxidase activity"/>
    <property type="evidence" value="ECO:0007669"/>
    <property type="project" value="UniProtKB-UniRule"/>
</dbReference>
<dbReference type="RefSeq" id="WP_072979320.1">
    <property type="nucleotide sequence ID" value="NZ_FQXT01000001.1"/>
</dbReference>
<feature type="binding site" evidence="7 9">
    <location>
        <begin position="78"/>
        <end position="79"/>
    </location>
    <ligand>
        <name>FMN</name>
        <dbReference type="ChEBI" id="CHEBI:58210"/>
    </ligand>
</feature>
<organism evidence="13 14">
    <name type="scientific">Leeuwenhoekiella palythoae</name>
    <dbReference type="NCBI Taxonomy" id="573501"/>
    <lineage>
        <taxon>Bacteria</taxon>
        <taxon>Pseudomonadati</taxon>
        <taxon>Bacteroidota</taxon>
        <taxon>Flavobacteriia</taxon>
        <taxon>Flavobacteriales</taxon>
        <taxon>Flavobacteriaceae</taxon>
        <taxon>Leeuwenhoekiella</taxon>
    </lineage>
</organism>
<comment type="cofactor">
    <cofactor evidence="7 9">
        <name>FMN</name>
        <dbReference type="ChEBI" id="CHEBI:58210"/>
    </cofactor>
    <text evidence="7 9">Binds 1 FMN per subunit.</text>
</comment>
<dbReference type="PIRSF" id="PIRSF000190">
    <property type="entry name" value="Pyd_amn-ph_oxd"/>
    <property type="match status" value="1"/>
</dbReference>
<dbReference type="HAMAP" id="MF_01629">
    <property type="entry name" value="PdxH"/>
    <property type="match status" value="1"/>
</dbReference>
<dbReference type="InterPro" id="IPR012349">
    <property type="entry name" value="Split_barrel_FMN-bd"/>
</dbReference>
<feature type="binding site" evidence="7 8">
    <location>
        <position position="125"/>
    </location>
    <ligand>
        <name>substrate</name>
    </ligand>
</feature>
<comment type="similarity">
    <text evidence="1 7">Belongs to the pyridoxamine 5'-phosphate oxidase family.</text>
</comment>
<feature type="domain" description="Pyridoxine 5'-phosphate oxidase dimerisation C-terminal" evidence="11">
    <location>
        <begin position="174"/>
        <end position="214"/>
    </location>
</feature>
<dbReference type="PROSITE" id="PS01064">
    <property type="entry name" value="PYRIDOX_OXIDASE"/>
    <property type="match status" value="1"/>
</dbReference>
<accession>A0A1M5STA6</accession>
<reference evidence="12 15" key="3">
    <citation type="submission" date="2018-07" db="EMBL/GenBank/DDBJ databases">
        <title>Leeuwenhoekiella genomics.</title>
        <authorList>
            <person name="Tahon G."/>
            <person name="Willems A."/>
        </authorList>
    </citation>
    <scope>NUCLEOTIDE SEQUENCE [LARGE SCALE GENOMIC DNA]</scope>
    <source>
        <strain evidence="12 15">LMG 24856</strain>
    </source>
</reference>
<evidence type="ECO:0000256" key="1">
    <source>
        <dbReference type="ARBA" id="ARBA00007301"/>
    </source>
</evidence>
<evidence type="ECO:0000259" key="11">
    <source>
        <dbReference type="Pfam" id="PF10590"/>
    </source>
</evidence>
<dbReference type="InterPro" id="IPR019576">
    <property type="entry name" value="Pyridoxamine_oxidase_dimer_C"/>
</dbReference>
<feature type="binding site" evidence="7 9">
    <location>
        <begin position="63"/>
        <end position="68"/>
    </location>
    <ligand>
        <name>FMN</name>
        <dbReference type="ChEBI" id="CHEBI:58210"/>
    </ligand>
</feature>
<keyword evidence="5 7" id="KW-0560">Oxidoreductase</keyword>
<dbReference type="PANTHER" id="PTHR10851">
    <property type="entry name" value="PYRIDOXINE-5-PHOSPHATE OXIDASE"/>
    <property type="match status" value="1"/>
</dbReference>
<dbReference type="Gene3D" id="2.30.110.10">
    <property type="entry name" value="Electron Transport, Fmn-binding Protein, Chain A"/>
    <property type="match status" value="1"/>
</dbReference>
<dbReference type="SUPFAM" id="SSF50475">
    <property type="entry name" value="FMN-binding split barrel"/>
    <property type="match status" value="1"/>
</dbReference>
<feature type="binding site" evidence="7 8">
    <location>
        <position position="129"/>
    </location>
    <ligand>
        <name>substrate</name>
    </ligand>
</feature>
<dbReference type="GO" id="GO:0010181">
    <property type="term" value="F:FMN binding"/>
    <property type="evidence" value="ECO:0007669"/>
    <property type="project" value="UniProtKB-UniRule"/>
</dbReference>
<protein>
    <recommendedName>
        <fullName evidence="7">Pyridoxine/pyridoxamine 5'-phosphate oxidase</fullName>
        <ecNumber evidence="7">1.4.3.5</ecNumber>
    </recommendedName>
    <alternativeName>
        <fullName evidence="7">PNP/PMP oxidase</fullName>
        <shortName evidence="7">PNPOx</shortName>
    </alternativeName>
    <alternativeName>
        <fullName evidence="7">Pyridoxal 5'-phosphate synthase</fullName>
    </alternativeName>
</protein>
<proteinExistence type="inferred from homology"/>
<reference evidence="14" key="1">
    <citation type="submission" date="2016-11" db="EMBL/GenBank/DDBJ databases">
        <authorList>
            <person name="Varghese N."/>
            <person name="Submissions S."/>
        </authorList>
    </citation>
    <scope>NUCLEOTIDE SEQUENCE [LARGE SCALE GENOMIC DNA]</scope>
    <source>
        <strain evidence="14">DSM 19859</strain>
    </source>
</reference>
<dbReference type="Proteomes" id="UP000290037">
    <property type="component" value="Unassembled WGS sequence"/>
</dbReference>
<comment type="pathway">
    <text evidence="7">Cofactor metabolism; pyridoxal 5'-phosphate salvage; pyridoxal 5'-phosphate from pyridoxine 5'-phosphate: step 1/1.</text>
</comment>
<feature type="binding site" evidence="7 9">
    <location>
        <begin position="142"/>
        <end position="143"/>
    </location>
    <ligand>
        <name>FMN</name>
        <dbReference type="ChEBI" id="CHEBI:58210"/>
    </ligand>
</feature>
<dbReference type="InterPro" id="IPR011576">
    <property type="entry name" value="Pyridox_Oxase_N"/>
</dbReference>
<dbReference type="STRING" id="573501.SAMN04487999_0149"/>
<sequence length="214" mass="24620">MAEDLSDYRKSYEKSELTISQSENNPFEQFKKWFQETEAVAAESEVNAMTVSTIGLDGFPKSRVVLLKSYDENGFVFYTNYESEKGQAIAQNPNLCISFFWPQMERQVIIKGRAEKVSEATSTAYFHSRPAGSQLGAWTSPQSEVIPDREFLEQRLADLEKKYAATEIPKPPHWGGYLVVPTEFEFWQGRPNRLHDRLRYTPGGVHWKLERLAP</sequence>
<dbReference type="UniPathway" id="UPA01068">
    <property type="reaction ID" value="UER00304"/>
</dbReference>
<evidence type="ECO:0000259" key="10">
    <source>
        <dbReference type="Pfam" id="PF01243"/>
    </source>
</evidence>
<comment type="function">
    <text evidence="7">Catalyzes the oxidation of either pyridoxine 5'-phosphate (PNP) or pyridoxamine 5'-phosphate (PMP) into pyridoxal 5'-phosphate (PLP).</text>
</comment>
<dbReference type="EMBL" id="FQXT01000001">
    <property type="protein sequence ID" value="SHH41720.1"/>
    <property type="molecule type" value="Genomic_DNA"/>
</dbReference>
<feature type="domain" description="Pyridoxamine 5'-phosphate oxidase N-terminal" evidence="10">
    <location>
        <begin position="39"/>
        <end position="160"/>
    </location>
</feature>
<dbReference type="AlphaFoldDB" id="A0A1M5STA6"/>
<evidence type="ECO:0000256" key="9">
    <source>
        <dbReference type="PIRSR" id="PIRSR000190-2"/>
    </source>
</evidence>
<keyword evidence="3 7" id="KW-0285">Flavoprotein</keyword>
<evidence type="ECO:0000256" key="8">
    <source>
        <dbReference type="PIRSR" id="PIRSR000190-1"/>
    </source>
</evidence>
<evidence type="ECO:0000256" key="2">
    <source>
        <dbReference type="ARBA" id="ARBA00011738"/>
    </source>
</evidence>
<dbReference type="PANTHER" id="PTHR10851:SF0">
    <property type="entry name" value="PYRIDOXINE-5'-PHOSPHATE OXIDASE"/>
    <property type="match status" value="1"/>
</dbReference>
<dbReference type="Pfam" id="PF01243">
    <property type="entry name" value="PNPOx_N"/>
    <property type="match status" value="1"/>
</dbReference>
<dbReference type="Pfam" id="PF10590">
    <property type="entry name" value="PNP_phzG_C"/>
    <property type="match status" value="1"/>
</dbReference>
<feature type="binding site" evidence="7 8">
    <location>
        <position position="68"/>
    </location>
    <ligand>
        <name>substrate</name>
    </ligand>
</feature>
<keyword evidence="4 7" id="KW-0288">FMN</keyword>
<comment type="catalytic activity">
    <reaction evidence="7">
        <text>pyridoxine 5'-phosphate + O2 = pyridoxal 5'-phosphate + H2O2</text>
        <dbReference type="Rhea" id="RHEA:15149"/>
        <dbReference type="ChEBI" id="CHEBI:15379"/>
        <dbReference type="ChEBI" id="CHEBI:16240"/>
        <dbReference type="ChEBI" id="CHEBI:58589"/>
        <dbReference type="ChEBI" id="CHEBI:597326"/>
        <dbReference type="EC" id="1.4.3.5"/>
    </reaction>
</comment>